<proteinExistence type="predicted"/>
<evidence type="ECO:0000313" key="1">
    <source>
        <dbReference type="EMBL" id="KAF6119695.1"/>
    </source>
</evidence>
<comment type="caution">
    <text evidence="1">The sequence shown here is derived from an EMBL/GenBank/DDBJ whole genome shotgun (WGS) entry which is preliminary data.</text>
</comment>
<dbReference type="Proteomes" id="UP000664940">
    <property type="component" value="Unassembled WGS sequence"/>
</dbReference>
<reference evidence="1 2" key="1">
    <citation type="journal article" date="2020" name="Nature">
        <title>Six reference-quality genomes reveal evolution of bat adaptations.</title>
        <authorList>
            <person name="Jebb D."/>
            <person name="Huang Z."/>
            <person name="Pippel M."/>
            <person name="Hughes G.M."/>
            <person name="Lavrichenko K."/>
            <person name="Devanna P."/>
            <person name="Winkler S."/>
            <person name="Jermiin L.S."/>
            <person name="Skirmuntt E.C."/>
            <person name="Katzourakis A."/>
            <person name="Burkitt-Gray L."/>
            <person name="Ray D.A."/>
            <person name="Sullivan K.A.M."/>
            <person name="Roscito J.G."/>
            <person name="Kirilenko B.M."/>
            <person name="Davalos L.M."/>
            <person name="Corthals A.P."/>
            <person name="Power M.L."/>
            <person name="Jones G."/>
            <person name="Ransome R.D."/>
            <person name="Dechmann D.K.N."/>
            <person name="Locatelli A.G."/>
            <person name="Puechmaille S.J."/>
            <person name="Fedrigo O."/>
            <person name="Jarvis E.D."/>
            <person name="Hiller M."/>
            <person name="Vernes S.C."/>
            <person name="Myers E.W."/>
            <person name="Teeling E.C."/>
        </authorList>
    </citation>
    <scope>NUCLEOTIDE SEQUENCE [LARGE SCALE GENOMIC DNA]</scope>
    <source>
        <strain evidence="1">Bat1K_MPI-CBG_1</strain>
    </source>
</reference>
<organism evidence="1 2">
    <name type="scientific">Phyllostomus discolor</name>
    <name type="common">pale spear-nosed bat</name>
    <dbReference type="NCBI Taxonomy" id="89673"/>
    <lineage>
        <taxon>Eukaryota</taxon>
        <taxon>Metazoa</taxon>
        <taxon>Chordata</taxon>
        <taxon>Craniata</taxon>
        <taxon>Vertebrata</taxon>
        <taxon>Euteleostomi</taxon>
        <taxon>Mammalia</taxon>
        <taxon>Eutheria</taxon>
        <taxon>Laurasiatheria</taxon>
        <taxon>Chiroptera</taxon>
        <taxon>Yangochiroptera</taxon>
        <taxon>Phyllostomidae</taxon>
        <taxon>Phyllostominae</taxon>
        <taxon>Phyllostomus</taxon>
    </lineage>
</organism>
<name>A0A834EG56_9CHIR</name>
<protein>
    <submittedName>
        <fullName evidence="1">Uncharacterized protein</fullName>
    </submittedName>
</protein>
<sequence>MAPSWFCLQLYGEVMKANHLPASRTHPAQVLLLPHSPSHTCSPHSSCWFLPVRLPPAQDKHAKSVTSQKTLRNLILFNPSSRAPLVPAHVNPPQSMLSKALTPLQLLSPPALSLPWKLELDEVYGWRWAVHSFK</sequence>
<evidence type="ECO:0000313" key="2">
    <source>
        <dbReference type="Proteomes" id="UP000664940"/>
    </source>
</evidence>
<accession>A0A834EG56</accession>
<gene>
    <name evidence="1" type="ORF">HJG60_010143</name>
</gene>
<dbReference type="EMBL" id="JABVXQ010000003">
    <property type="protein sequence ID" value="KAF6119695.1"/>
    <property type="molecule type" value="Genomic_DNA"/>
</dbReference>
<dbReference type="AlphaFoldDB" id="A0A834EG56"/>